<keyword evidence="1" id="KW-1133">Transmembrane helix</keyword>
<name>A0A1T5FW56_9BACT</name>
<proteinExistence type="predicted"/>
<feature type="transmembrane region" description="Helical" evidence="1">
    <location>
        <begin position="299"/>
        <end position="319"/>
    </location>
</feature>
<feature type="transmembrane region" description="Helical" evidence="1">
    <location>
        <begin position="269"/>
        <end position="287"/>
    </location>
</feature>
<gene>
    <name evidence="2" type="ORF">SAMN05660293_03512</name>
</gene>
<feature type="transmembrane region" description="Helical" evidence="1">
    <location>
        <begin position="331"/>
        <end position="349"/>
    </location>
</feature>
<reference evidence="3" key="1">
    <citation type="submission" date="2017-02" db="EMBL/GenBank/DDBJ databases">
        <authorList>
            <person name="Varghese N."/>
            <person name="Submissions S."/>
        </authorList>
    </citation>
    <scope>NUCLEOTIDE SEQUENCE [LARGE SCALE GENOMIC DNA]</scope>
    <source>
        <strain evidence="3">DSM 22270</strain>
    </source>
</reference>
<feature type="transmembrane region" description="Helical" evidence="1">
    <location>
        <begin position="42"/>
        <end position="61"/>
    </location>
</feature>
<feature type="transmembrane region" description="Helical" evidence="1">
    <location>
        <begin position="396"/>
        <end position="415"/>
    </location>
</feature>
<keyword evidence="1" id="KW-0472">Membrane</keyword>
<feature type="transmembrane region" description="Helical" evidence="1">
    <location>
        <begin position="171"/>
        <end position="191"/>
    </location>
</feature>
<dbReference type="STRING" id="651661.SAMN05660293_03512"/>
<dbReference type="RefSeq" id="WP_229208461.1">
    <property type="nucleotide sequence ID" value="NZ_FUZA01000004.1"/>
</dbReference>
<dbReference type="Proteomes" id="UP000190897">
    <property type="component" value="Unassembled WGS sequence"/>
</dbReference>
<evidence type="ECO:0000313" key="3">
    <source>
        <dbReference type="Proteomes" id="UP000190897"/>
    </source>
</evidence>
<dbReference type="EMBL" id="FUZA01000004">
    <property type="protein sequence ID" value="SKC00408.1"/>
    <property type="molecule type" value="Genomic_DNA"/>
</dbReference>
<feature type="transmembrane region" description="Helical" evidence="1">
    <location>
        <begin position="197"/>
        <end position="228"/>
    </location>
</feature>
<keyword evidence="3" id="KW-1185">Reference proteome</keyword>
<feature type="transmembrane region" description="Helical" evidence="1">
    <location>
        <begin position="370"/>
        <end position="390"/>
    </location>
</feature>
<dbReference type="AlphaFoldDB" id="A0A1T5FW56"/>
<feature type="transmembrane region" description="Helical" evidence="1">
    <location>
        <begin position="124"/>
        <end position="141"/>
    </location>
</feature>
<evidence type="ECO:0000313" key="2">
    <source>
        <dbReference type="EMBL" id="SKC00408.1"/>
    </source>
</evidence>
<keyword evidence="1" id="KW-0812">Transmembrane</keyword>
<evidence type="ECO:0000256" key="1">
    <source>
        <dbReference type="SAM" id="Phobius"/>
    </source>
</evidence>
<accession>A0A1T5FW56</accession>
<feature type="transmembrane region" description="Helical" evidence="1">
    <location>
        <begin position="235"/>
        <end position="257"/>
    </location>
</feature>
<protein>
    <submittedName>
        <fullName evidence="2">Uncharacterized protein</fullName>
    </submittedName>
</protein>
<feature type="transmembrane region" description="Helical" evidence="1">
    <location>
        <begin position="12"/>
        <end position="30"/>
    </location>
</feature>
<sequence>MRILVDNPYLFQYFSLVLILLVLFGISFVLKGQDTLRKWSGIGLIVTPVVYFYLILEAYTLNIPYTDDFNLLETIHNFHVANGFVGKIEVLFEQVNQHRFAFERTVMLIMYFFTGTVNIKTQILLGNLALLGIFYLLFLTFKKEQISWYYFIPVPYVLFNLVYFENAIWGIAAIQNTPLIFFAFLSAYGMGRNDKKGWYLGIAAALLTTFTSGSGILTWIIGTLILLLQKRFKLLFIWLAIALAIVLFYFLFDYQVIPSHTGSVWPHPVFNLIFVFAFWGNAFYLDFIHPITNTFYADMIWCVLLGAGVLVVFCIWVLRLLLRKKTVWSDWFLWGAMMFAMGTGAMFVISRPINTYVMYGGNIFSRRYMIFGVALLATVYVCVVILVRNFKNIKHIIAGAGLLVFLALNFVSYYLSVTSIRKFHEDLVIDSFYWKNHKTFLTTGDNFGDIPFWNHPTRMSNLIDTLNANGLLDFDQYKALPAHHRIIAETRDKKTGYKGKFDLKISYLNDLNNVPSKFLRFEATGSGESKPAYFVLASADRTILLPALPVPNSVGDLIEKRTYYSSHYQYSLYRTKLPAGLFEVWMMEKDPSGAGKWKSYFTGKSISLSDSALANK</sequence>
<organism evidence="2 3">
    <name type="scientific">Dyadobacter psychrophilus</name>
    <dbReference type="NCBI Taxonomy" id="651661"/>
    <lineage>
        <taxon>Bacteria</taxon>
        <taxon>Pseudomonadati</taxon>
        <taxon>Bacteroidota</taxon>
        <taxon>Cytophagia</taxon>
        <taxon>Cytophagales</taxon>
        <taxon>Spirosomataceae</taxon>
        <taxon>Dyadobacter</taxon>
    </lineage>
</organism>
<feature type="transmembrane region" description="Helical" evidence="1">
    <location>
        <begin position="147"/>
        <end position="164"/>
    </location>
</feature>